<dbReference type="InterPro" id="IPR015421">
    <property type="entry name" value="PyrdxlP-dep_Trfase_major"/>
</dbReference>
<evidence type="ECO:0008006" key="4">
    <source>
        <dbReference type="Google" id="ProtNLM"/>
    </source>
</evidence>
<dbReference type="SUPFAM" id="SSF53383">
    <property type="entry name" value="PLP-dependent transferases"/>
    <property type="match status" value="1"/>
</dbReference>
<organism evidence="3">
    <name type="scientific">marine metagenome</name>
    <dbReference type="NCBI Taxonomy" id="408172"/>
    <lineage>
        <taxon>unclassified sequences</taxon>
        <taxon>metagenomes</taxon>
        <taxon>ecological metagenomes</taxon>
    </lineage>
</organism>
<name>A0A381YU19_9ZZZZ</name>
<dbReference type="Gene3D" id="3.40.640.10">
    <property type="entry name" value="Type I PLP-dependent aspartate aminotransferase-like (Major domain)"/>
    <property type="match status" value="1"/>
</dbReference>
<dbReference type="CDD" id="cd00614">
    <property type="entry name" value="CGS_like"/>
    <property type="match status" value="1"/>
</dbReference>
<evidence type="ECO:0000256" key="2">
    <source>
        <dbReference type="ARBA" id="ARBA00022898"/>
    </source>
</evidence>
<dbReference type="Gene3D" id="3.90.1150.10">
    <property type="entry name" value="Aspartate Aminotransferase, domain 1"/>
    <property type="match status" value="1"/>
</dbReference>
<protein>
    <recommendedName>
        <fullName evidence="4">Cystathionine beta-lyase</fullName>
    </recommendedName>
</protein>
<keyword evidence="2" id="KW-0663">Pyridoxal phosphate</keyword>
<evidence type="ECO:0000313" key="3">
    <source>
        <dbReference type="EMBL" id="SVA80112.1"/>
    </source>
</evidence>
<dbReference type="FunFam" id="3.90.1150.10:FF:000033">
    <property type="entry name" value="Cystathionine gamma-synthase"/>
    <property type="match status" value="1"/>
</dbReference>
<dbReference type="GO" id="GO:0009086">
    <property type="term" value="P:methionine biosynthetic process"/>
    <property type="evidence" value="ECO:0007669"/>
    <property type="project" value="UniProtKB-ARBA"/>
</dbReference>
<dbReference type="GO" id="GO:0030170">
    <property type="term" value="F:pyridoxal phosphate binding"/>
    <property type="evidence" value="ECO:0007669"/>
    <property type="project" value="InterPro"/>
</dbReference>
<dbReference type="EMBL" id="UINC01018981">
    <property type="protein sequence ID" value="SVA80112.1"/>
    <property type="molecule type" value="Genomic_DNA"/>
</dbReference>
<reference evidence="3" key="1">
    <citation type="submission" date="2018-05" db="EMBL/GenBank/DDBJ databases">
        <authorList>
            <person name="Lanie J.A."/>
            <person name="Ng W.-L."/>
            <person name="Kazmierczak K.M."/>
            <person name="Andrzejewski T.M."/>
            <person name="Davidsen T.M."/>
            <person name="Wayne K.J."/>
            <person name="Tettelin H."/>
            <person name="Glass J.I."/>
            <person name="Rusch D."/>
            <person name="Podicherti R."/>
            <person name="Tsui H.-C.T."/>
            <person name="Winkler M.E."/>
        </authorList>
    </citation>
    <scope>NUCLEOTIDE SEQUENCE</scope>
</reference>
<dbReference type="InterPro" id="IPR000277">
    <property type="entry name" value="Cys/Met-Metab_PyrdxlP-dep_enz"/>
</dbReference>
<evidence type="ECO:0000256" key="1">
    <source>
        <dbReference type="ARBA" id="ARBA00001933"/>
    </source>
</evidence>
<dbReference type="Pfam" id="PF01053">
    <property type="entry name" value="Cys_Met_Meta_PP"/>
    <property type="match status" value="1"/>
</dbReference>
<dbReference type="InterPro" id="IPR015424">
    <property type="entry name" value="PyrdxlP-dep_Trfase"/>
</dbReference>
<comment type="cofactor">
    <cofactor evidence="1">
        <name>pyridoxal 5'-phosphate</name>
        <dbReference type="ChEBI" id="CHEBI:597326"/>
    </cofactor>
</comment>
<dbReference type="PANTHER" id="PTHR11808:SF80">
    <property type="entry name" value="CYSTATHIONINE GAMMA-LYASE"/>
    <property type="match status" value="1"/>
</dbReference>
<dbReference type="GO" id="GO:0019346">
    <property type="term" value="P:transsulfuration"/>
    <property type="evidence" value="ECO:0007669"/>
    <property type="project" value="InterPro"/>
</dbReference>
<dbReference type="GO" id="GO:0016846">
    <property type="term" value="F:carbon-sulfur lyase activity"/>
    <property type="evidence" value="ECO:0007669"/>
    <property type="project" value="TreeGrafter"/>
</dbReference>
<proteinExistence type="predicted"/>
<dbReference type="PANTHER" id="PTHR11808">
    <property type="entry name" value="TRANS-SULFURATION ENZYME FAMILY MEMBER"/>
    <property type="match status" value="1"/>
</dbReference>
<dbReference type="FunFam" id="3.40.640.10:FF:000046">
    <property type="entry name" value="Cystathionine gamma-lyase"/>
    <property type="match status" value="1"/>
</dbReference>
<dbReference type="PIRSF" id="PIRSF001434">
    <property type="entry name" value="CGS"/>
    <property type="match status" value="1"/>
</dbReference>
<dbReference type="InterPro" id="IPR015422">
    <property type="entry name" value="PyrdxlP-dep_Trfase_small"/>
</dbReference>
<sequence>MSDESSQGQATRAVHSGAAPAKKAINTPIYQSSTFLLDDEGYAQWKAGDPEASIYTRYNNPTLTAAAQKLAALEGAEKGLVFSSGMAAIHATLLAFLGQGDRIVTTRDLYGGTYMLLTQDFPRFGIEVEFIDLQDLEATEAALASAPTAVLHCETISNPALKVLDLPALAKLAHAHGAKAIVDNTFASPLHCRPLEQGFDLVLHSVTKYLNGHSDIIGGAVVGPKQLVDQVWPRLRSFGGCMDPHQASLLERGMRTFTVRMERQTTNALELANWLESHPRVTRVIYPGLPGHPDYALAQRVLDGPAAMVCFEVAGGDRAGKKFMDALELATQAVSLGGVESLVSMPCSTTHMHWTAEERKAVGIGSGFIRLSVGIEDFEDLRADLERALSQ</sequence>
<dbReference type="AlphaFoldDB" id="A0A381YU19"/>
<dbReference type="GO" id="GO:0005737">
    <property type="term" value="C:cytoplasm"/>
    <property type="evidence" value="ECO:0007669"/>
    <property type="project" value="TreeGrafter"/>
</dbReference>
<accession>A0A381YU19</accession>
<gene>
    <name evidence="3" type="ORF">METZ01_LOCUS132966</name>
</gene>